<keyword evidence="4" id="KW-0067">ATP-binding</keyword>
<dbReference type="SUPFAM" id="SSF52540">
    <property type="entry name" value="P-loop containing nucleoside triphosphate hydrolases"/>
    <property type="match status" value="1"/>
</dbReference>
<accession>A0A2K3JK89</accession>
<evidence type="ECO:0000256" key="4">
    <source>
        <dbReference type="ARBA" id="ARBA00022840"/>
    </source>
</evidence>
<feature type="non-terminal residue" evidence="5">
    <location>
        <position position="73"/>
    </location>
</feature>
<dbReference type="ExpressionAtlas" id="A0A2K3JK89">
    <property type="expression patterns" value="baseline"/>
</dbReference>
<gene>
    <name evidence="5" type="ORF">L195_g048065</name>
</gene>
<evidence type="ECO:0000313" key="6">
    <source>
        <dbReference type="Proteomes" id="UP000236291"/>
    </source>
</evidence>
<dbReference type="Proteomes" id="UP000236291">
    <property type="component" value="Unassembled WGS sequence"/>
</dbReference>
<reference evidence="5 6" key="2">
    <citation type="journal article" date="2017" name="Front. Plant Sci.">
        <title>Gene Classification and Mining of Molecular Markers Useful in Red Clover (Trifolium pratense) Breeding.</title>
        <authorList>
            <person name="Istvanek J."/>
            <person name="Dluhosova J."/>
            <person name="Dluhos P."/>
            <person name="Patkova L."/>
            <person name="Nedelnik J."/>
            <person name="Repkova J."/>
        </authorList>
    </citation>
    <scope>NUCLEOTIDE SEQUENCE [LARGE SCALE GENOMIC DNA]</scope>
    <source>
        <strain evidence="6">cv. Tatra</strain>
        <tissue evidence="5">Young leaves</tissue>
    </source>
</reference>
<evidence type="ECO:0000256" key="1">
    <source>
        <dbReference type="ARBA" id="ARBA00022741"/>
    </source>
</evidence>
<keyword evidence="2" id="KW-0378">Hydrolase</keyword>
<dbReference type="GO" id="GO:0003724">
    <property type="term" value="F:RNA helicase activity"/>
    <property type="evidence" value="ECO:0007669"/>
    <property type="project" value="TreeGrafter"/>
</dbReference>
<dbReference type="GO" id="GO:0016787">
    <property type="term" value="F:hydrolase activity"/>
    <property type="evidence" value="ECO:0007669"/>
    <property type="project" value="UniProtKB-KW"/>
</dbReference>
<evidence type="ECO:0000256" key="3">
    <source>
        <dbReference type="ARBA" id="ARBA00022806"/>
    </source>
</evidence>
<reference evidence="5 6" key="1">
    <citation type="journal article" date="2014" name="Am. J. Bot.">
        <title>Genome assembly and annotation for red clover (Trifolium pratense; Fabaceae).</title>
        <authorList>
            <person name="Istvanek J."/>
            <person name="Jaros M."/>
            <person name="Krenek A."/>
            <person name="Repkova J."/>
        </authorList>
    </citation>
    <scope>NUCLEOTIDE SEQUENCE [LARGE SCALE GENOMIC DNA]</scope>
    <source>
        <strain evidence="6">cv. Tatra</strain>
        <tissue evidence="5">Young leaves</tissue>
    </source>
</reference>
<dbReference type="GO" id="GO:0005829">
    <property type="term" value="C:cytosol"/>
    <property type="evidence" value="ECO:0007669"/>
    <property type="project" value="TreeGrafter"/>
</dbReference>
<comment type="caution">
    <text evidence="5">The sequence shown here is derived from an EMBL/GenBank/DDBJ whole genome shotgun (WGS) entry which is preliminary data.</text>
</comment>
<keyword evidence="3 5" id="KW-0347">Helicase</keyword>
<protein>
    <submittedName>
        <fullName evidence="5">DEAD-box ATP-dependent RNA helicase 16-like protein</fullName>
    </submittedName>
</protein>
<dbReference type="Gene3D" id="3.40.50.300">
    <property type="entry name" value="P-loop containing nucleotide triphosphate hydrolases"/>
    <property type="match status" value="1"/>
</dbReference>
<name>A0A2K3JK89_TRIPR</name>
<dbReference type="GO" id="GO:0005524">
    <property type="term" value="F:ATP binding"/>
    <property type="evidence" value="ECO:0007669"/>
    <property type="project" value="UniProtKB-KW"/>
</dbReference>
<evidence type="ECO:0000313" key="5">
    <source>
        <dbReference type="EMBL" id="PNX54446.1"/>
    </source>
</evidence>
<evidence type="ECO:0000256" key="2">
    <source>
        <dbReference type="ARBA" id="ARBA00022801"/>
    </source>
</evidence>
<sequence length="73" mass="8044">MPRSVAGYVHRIGRTGRAYNSGASISLVSSDEMDTFEEVQSFVGDNENNGSNTITEFPLLTKNAVESLRYRAE</sequence>
<dbReference type="InterPro" id="IPR050079">
    <property type="entry name" value="DEAD_box_RNA_helicase"/>
</dbReference>
<dbReference type="InterPro" id="IPR027417">
    <property type="entry name" value="P-loop_NTPase"/>
</dbReference>
<proteinExistence type="predicted"/>
<dbReference type="EMBL" id="ASHM01068007">
    <property type="protein sequence ID" value="PNX54446.1"/>
    <property type="molecule type" value="Genomic_DNA"/>
</dbReference>
<dbReference type="AlphaFoldDB" id="A0A2K3JK89"/>
<keyword evidence="1" id="KW-0547">Nucleotide-binding</keyword>
<organism evidence="5 6">
    <name type="scientific">Trifolium pratense</name>
    <name type="common">Red clover</name>
    <dbReference type="NCBI Taxonomy" id="57577"/>
    <lineage>
        <taxon>Eukaryota</taxon>
        <taxon>Viridiplantae</taxon>
        <taxon>Streptophyta</taxon>
        <taxon>Embryophyta</taxon>
        <taxon>Tracheophyta</taxon>
        <taxon>Spermatophyta</taxon>
        <taxon>Magnoliopsida</taxon>
        <taxon>eudicotyledons</taxon>
        <taxon>Gunneridae</taxon>
        <taxon>Pentapetalae</taxon>
        <taxon>rosids</taxon>
        <taxon>fabids</taxon>
        <taxon>Fabales</taxon>
        <taxon>Fabaceae</taxon>
        <taxon>Papilionoideae</taxon>
        <taxon>50 kb inversion clade</taxon>
        <taxon>NPAAA clade</taxon>
        <taxon>Hologalegina</taxon>
        <taxon>IRL clade</taxon>
        <taxon>Trifolieae</taxon>
        <taxon>Trifolium</taxon>
    </lineage>
</organism>
<dbReference type="PANTHER" id="PTHR47959">
    <property type="entry name" value="ATP-DEPENDENT RNA HELICASE RHLE-RELATED"/>
    <property type="match status" value="1"/>
</dbReference>
<dbReference type="PANTHER" id="PTHR47959:SF13">
    <property type="entry name" value="ATP-DEPENDENT RNA HELICASE RHLE"/>
    <property type="match status" value="1"/>
</dbReference>
<dbReference type="STRING" id="57577.A0A2K3JK89"/>